<keyword evidence="8 20" id="KW-0963">Cytoplasm</keyword>
<dbReference type="Gene3D" id="3.30.465.10">
    <property type="match status" value="1"/>
</dbReference>
<evidence type="ECO:0000256" key="6">
    <source>
        <dbReference type="ARBA" id="ARBA00012518"/>
    </source>
</evidence>
<keyword evidence="9 20" id="KW-0132">Cell division</keyword>
<evidence type="ECO:0000256" key="13">
    <source>
        <dbReference type="ARBA" id="ARBA00022960"/>
    </source>
</evidence>
<dbReference type="InterPro" id="IPR036318">
    <property type="entry name" value="FAD-bd_PCMH-like_sf"/>
</dbReference>
<evidence type="ECO:0000256" key="2">
    <source>
        <dbReference type="ARBA" id="ARBA00003921"/>
    </source>
</evidence>
<dbReference type="GO" id="GO:0071555">
    <property type="term" value="P:cell wall organization"/>
    <property type="evidence" value="ECO:0007669"/>
    <property type="project" value="UniProtKB-KW"/>
</dbReference>
<feature type="active site" description="Proton donor" evidence="20">
    <location>
        <position position="242"/>
    </location>
</feature>
<dbReference type="GO" id="GO:0008762">
    <property type="term" value="F:UDP-N-acetylmuramate dehydrogenase activity"/>
    <property type="evidence" value="ECO:0007669"/>
    <property type="project" value="UniProtKB-UniRule"/>
</dbReference>
<dbReference type="InterPro" id="IPR016166">
    <property type="entry name" value="FAD-bd_PCMH"/>
</dbReference>
<sequence>MCFCFQLLALMLHNPFSLKSYNTFGLNVSCKAFIDVTSVAELIQCCQLLQQQGKPFLILGGGSNVLLLEDYLGTVIHIAIKGIDVTEDTAYYYLSAAAGESWHGLVQFCLSKGIAGLENMAQIPGTVGAAPIQNIGAYGLEFAAACDWVEYLELPKCRIKRLRADACEFGYRESIFKQQLRNTAVITRVGIKLPKAWMPILNYGPLKHLPVDSVTPQQIYDIVCQVRQQKLPDPAVLGNVGSCFKNPVIDTDTYQHLAARYPDMVAYELPDGKLKIAAAWLIDQAGLKGQTFGEVMVHEGQPLVLVNLGRAKGADVVQALKAVRAKVHQVFGIAMEPEPRTYGAYGERGI</sequence>
<dbReference type="InterPro" id="IPR003170">
    <property type="entry name" value="MurB"/>
</dbReference>
<feature type="active site" evidence="20">
    <location>
        <position position="338"/>
    </location>
</feature>
<evidence type="ECO:0000256" key="15">
    <source>
        <dbReference type="ARBA" id="ARBA00023002"/>
    </source>
</evidence>
<dbReference type="GO" id="GO:0051301">
    <property type="term" value="P:cell division"/>
    <property type="evidence" value="ECO:0007669"/>
    <property type="project" value="UniProtKB-KW"/>
</dbReference>
<keyword evidence="17 20" id="KW-0961">Cell wall biogenesis/degradation</keyword>
<keyword evidence="12 20" id="KW-0521">NADP</keyword>
<evidence type="ECO:0000256" key="14">
    <source>
        <dbReference type="ARBA" id="ARBA00022984"/>
    </source>
</evidence>
<dbReference type="GO" id="GO:0009252">
    <property type="term" value="P:peptidoglycan biosynthetic process"/>
    <property type="evidence" value="ECO:0007669"/>
    <property type="project" value="UniProtKB-UniRule"/>
</dbReference>
<keyword evidence="11 20" id="KW-0274">FAD</keyword>
<dbReference type="EC" id="1.3.1.98" evidence="6 20"/>
<dbReference type="GO" id="GO:0008360">
    <property type="term" value="P:regulation of cell shape"/>
    <property type="evidence" value="ECO:0007669"/>
    <property type="project" value="UniProtKB-KW"/>
</dbReference>
<organism evidence="22 23">
    <name type="scientific">Shewanella fodinae</name>
    <dbReference type="NCBI Taxonomy" id="552357"/>
    <lineage>
        <taxon>Bacteria</taxon>
        <taxon>Pseudomonadati</taxon>
        <taxon>Pseudomonadota</taxon>
        <taxon>Gammaproteobacteria</taxon>
        <taxon>Alteromonadales</taxon>
        <taxon>Shewanellaceae</taxon>
        <taxon>Shewanella</taxon>
    </lineage>
</organism>
<evidence type="ECO:0000256" key="8">
    <source>
        <dbReference type="ARBA" id="ARBA00022490"/>
    </source>
</evidence>
<dbReference type="Pfam" id="PF01565">
    <property type="entry name" value="FAD_binding_4"/>
    <property type="match status" value="1"/>
</dbReference>
<dbReference type="InterPro" id="IPR016167">
    <property type="entry name" value="FAD-bd_PCMH_sub1"/>
</dbReference>
<comment type="similarity">
    <text evidence="5 20">Belongs to the MurB family.</text>
</comment>
<evidence type="ECO:0000256" key="20">
    <source>
        <dbReference type="HAMAP-Rule" id="MF_00037"/>
    </source>
</evidence>
<keyword evidence="13 20" id="KW-0133">Cell shape</keyword>
<dbReference type="Gene3D" id="3.90.78.10">
    <property type="entry name" value="UDP-N-acetylenolpyruvoylglucosamine reductase, C-terminal domain"/>
    <property type="match status" value="1"/>
</dbReference>
<dbReference type="SUPFAM" id="SSF56194">
    <property type="entry name" value="Uridine diphospho-N-Acetylenolpyruvylglucosamine reductase, MurB, C-terminal domain"/>
    <property type="match status" value="1"/>
</dbReference>
<comment type="function">
    <text evidence="2 20">Cell wall formation.</text>
</comment>
<dbReference type="InterPro" id="IPR016169">
    <property type="entry name" value="FAD-bd_PCMH_sub2"/>
</dbReference>
<evidence type="ECO:0000256" key="17">
    <source>
        <dbReference type="ARBA" id="ARBA00023316"/>
    </source>
</evidence>
<keyword evidence="15 20" id="KW-0560">Oxidoreductase</keyword>
<dbReference type="AlphaFoldDB" id="A0A4R2FEQ4"/>
<evidence type="ECO:0000256" key="12">
    <source>
        <dbReference type="ARBA" id="ARBA00022857"/>
    </source>
</evidence>
<proteinExistence type="inferred from homology"/>
<dbReference type="NCBIfam" id="TIGR00179">
    <property type="entry name" value="murB"/>
    <property type="match status" value="1"/>
</dbReference>
<evidence type="ECO:0000313" key="23">
    <source>
        <dbReference type="Proteomes" id="UP000294832"/>
    </source>
</evidence>
<evidence type="ECO:0000256" key="11">
    <source>
        <dbReference type="ARBA" id="ARBA00022827"/>
    </source>
</evidence>
<dbReference type="HAMAP" id="MF_00037">
    <property type="entry name" value="MurB"/>
    <property type="match status" value="1"/>
</dbReference>
<evidence type="ECO:0000256" key="16">
    <source>
        <dbReference type="ARBA" id="ARBA00023306"/>
    </source>
</evidence>
<evidence type="ECO:0000259" key="21">
    <source>
        <dbReference type="PROSITE" id="PS51387"/>
    </source>
</evidence>
<evidence type="ECO:0000256" key="7">
    <source>
        <dbReference type="ARBA" id="ARBA00015188"/>
    </source>
</evidence>
<dbReference type="InterPro" id="IPR006094">
    <property type="entry name" value="Oxid_FAD_bind_N"/>
</dbReference>
<dbReference type="EMBL" id="SLWF01000034">
    <property type="protein sequence ID" value="TCN79405.1"/>
    <property type="molecule type" value="Genomic_DNA"/>
</dbReference>
<comment type="cofactor">
    <cofactor evidence="1 20">
        <name>FAD</name>
        <dbReference type="ChEBI" id="CHEBI:57692"/>
    </cofactor>
</comment>
<dbReference type="Gene3D" id="3.30.43.10">
    <property type="entry name" value="Uridine Diphospho-n-acetylenolpyruvylglucosamine Reductase, domain 2"/>
    <property type="match status" value="1"/>
</dbReference>
<comment type="catalytic activity">
    <reaction evidence="19 20">
        <text>UDP-N-acetyl-alpha-D-muramate + NADP(+) = UDP-N-acetyl-3-O-(1-carboxyvinyl)-alpha-D-glucosamine + NADPH + H(+)</text>
        <dbReference type="Rhea" id="RHEA:12248"/>
        <dbReference type="ChEBI" id="CHEBI:15378"/>
        <dbReference type="ChEBI" id="CHEBI:57783"/>
        <dbReference type="ChEBI" id="CHEBI:58349"/>
        <dbReference type="ChEBI" id="CHEBI:68483"/>
        <dbReference type="ChEBI" id="CHEBI:70757"/>
        <dbReference type="EC" id="1.3.1.98"/>
    </reaction>
</comment>
<dbReference type="SUPFAM" id="SSF56176">
    <property type="entry name" value="FAD-binding/transporter-associated domain-like"/>
    <property type="match status" value="1"/>
</dbReference>
<dbReference type="Pfam" id="PF02873">
    <property type="entry name" value="MurB_C"/>
    <property type="match status" value="1"/>
</dbReference>
<evidence type="ECO:0000256" key="3">
    <source>
        <dbReference type="ARBA" id="ARBA00004496"/>
    </source>
</evidence>
<comment type="caution">
    <text evidence="22">The sequence shown here is derived from an EMBL/GenBank/DDBJ whole genome shotgun (WGS) entry which is preliminary data.</text>
</comment>
<feature type="active site" evidence="20">
    <location>
        <position position="172"/>
    </location>
</feature>
<evidence type="ECO:0000256" key="19">
    <source>
        <dbReference type="ARBA" id="ARBA00048914"/>
    </source>
</evidence>
<dbReference type="InterPro" id="IPR036635">
    <property type="entry name" value="MurB_C_sf"/>
</dbReference>
<feature type="domain" description="FAD-binding PCMH-type" evidence="21">
    <location>
        <begin position="26"/>
        <end position="196"/>
    </location>
</feature>
<dbReference type="NCBIfam" id="NF000755">
    <property type="entry name" value="PRK00046.1"/>
    <property type="match status" value="1"/>
</dbReference>
<reference evidence="22 23" key="1">
    <citation type="submission" date="2019-03" db="EMBL/GenBank/DDBJ databases">
        <title>Freshwater and sediment microbial communities from various areas in North America, analyzing microbe dynamics in response to fracking.</title>
        <authorList>
            <person name="Lamendella R."/>
        </authorList>
    </citation>
    <scope>NUCLEOTIDE SEQUENCE [LARGE SCALE GENOMIC DNA]</scope>
    <source>
        <strain evidence="22 23">74A</strain>
    </source>
</reference>
<protein>
    <recommendedName>
        <fullName evidence="7 20">UDP-N-acetylenolpyruvoylglucosamine reductase</fullName>
        <ecNumber evidence="6 20">1.3.1.98</ecNumber>
    </recommendedName>
    <alternativeName>
        <fullName evidence="18 20">UDP-N-acetylmuramate dehydrogenase</fullName>
    </alternativeName>
</protein>
<dbReference type="InterPro" id="IPR011601">
    <property type="entry name" value="MurB_C"/>
</dbReference>
<gene>
    <name evidence="20" type="primary">murB</name>
    <name evidence="22" type="ORF">EDC91_1342</name>
</gene>
<evidence type="ECO:0000256" key="10">
    <source>
        <dbReference type="ARBA" id="ARBA00022630"/>
    </source>
</evidence>
<evidence type="ECO:0000256" key="9">
    <source>
        <dbReference type="ARBA" id="ARBA00022618"/>
    </source>
</evidence>
<name>A0A4R2FEQ4_9GAMM</name>
<evidence type="ECO:0000313" key="22">
    <source>
        <dbReference type="EMBL" id="TCN79405.1"/>
    </source>
</evidence>
<evidence type="ECO:0000256" key="5">
    <source>
        <dbReference type="ARBA" id="ARBA00010485"/>
    </source>
</evidence>
<dbReference type="Proteomes" id="UP000294832">
    <property type="component" value="Unassembled WGS sequence"/>
</dbReference>
<dbReference type="PROSITE" id="PS51387">
    <property type="entry name" value="FAD_PCMH"/>
    <property type="match status" value="1"/>
</dbReference>
<evidence type="ECO:0000256" key="18">
    <source>
        <dbReference type="ARBA" id="ARBA00031026"/>
    </source>
</evidence>
<comment type="subcellular location">
    <subcellularLocation>
        <location evidence="3 20">Cytoplasm</location>
    </subcellularLocation>
</comment>
<dbReference type="GO" id="GO:0005829">
    <property type="term" value="C:cytosol"/>
    <property type="evidence" value="ECO:0007669"/>
    <property type="project" value="TreeGrafter"/>
</dbReference>
<comment type="pathway">
    <text evidence="4 20">Cell wall biogenesis; peptidoglycan biosynthesis.</text>
</comment>
<evidence type="ECO:0000256" key="1">
    <source>
        <dbReference type="ARBA" id="ARBA00001974"/>
    </source>
</evidence>
<accession>A0A4R2FEQ4</accession>
<dbReference type="PANTHER" id="PTHR21071:SF4">
    <property type="entry name" value="UDP-N-ACETYLENOLPYRUVOYLGLUCOSAMINE REDUCTASE"/>
    <property type="match status" value="1"/>
</dbReference>
<keyword evidence="14 20" id="KW-0573">Peptidoglycan synthesis</keyword>
<dbReference type="PANTHER" id="PTHR21071">
    <property type="entry name" value="UDP-N-ACETYLENOLPYRUVOYLGLUCOSAMINE REDUCTASE"/>
    <property type="match status" value="1"/>
</dbReference>
<keyword evidence="23" id="KW-1185">Reference proteome</keyword>
<dbReference type="UniPathway" id="UPA00219"/>
<keyword evidence="10 20" id="KW-0285">Flavoprotein</keyword>
<dbReference type="GO" id="GO:0071949">
    <property type="term" value="F:FAD binding"/>
    <property type="evidence" value="ECO:0007669"/>
    <property type="project" value="InterPro"/>
</dbReference>
<evidence type="ECO:0000256" key="4">
    <source>
        <dbReference type="ARBA" id="ARBA00004752"/>
    </source>
</evidence>
<keyword evidence="16 20" id="KW-0131">Cell cycle</keyword>